<evidence type="ECO:0000256" key="3">
    <source>
        <dbReference type="ARBA" id="ARBA00022989"/>
    </source>
</evidence>
<reference evidence="5 6" key="1">
    <citation type="submission" date="2016-05" db="EMBL/GenBank/DDBJ databases">
        <authorList>
            <person name="Ramsay J.P."/>
        </authorList>
    </citation>
    <scope>NUCLEOTIDE SEQUENCE [LARGE SCALE GENOMIC DNA]</scope>
    <source>
        <strain evidence="5 6">NZP2042</strain>
    </source>
</reference>
<evidence type="ECO:0000256" key="1">
    <source>
        <dbReference type="ARBA" id="ARBA00004127"/>
    </source>
</evidence>
<gene>
    <name evidence="5" type="ORF">A8145_13935</name>
</gene>
<dbReference type="Pfam" id="PF06803">
    <property type="entry name" value="DUF1232"/>
    <property type="match status" value="1"/>
</dbReference>
<organism evidence="5 6">
    <name type="scientific">Rhizobium loti</name>
    <name type="common">Mesorhizobium loti</name>
    <dbReference type="NCBI Taxonomy" id="381"/>
    <lineage>
        <taxon>Bacteria</taxon>
        <taxon>Pseudomonadati</taxon>
        <taxon>Pseudomonadota</taxon>
        <taxon>Alphaproteobacteria</taxon>
        <taxon>Hyphomicrobiales</taxon>
        <taxon>Phyllobacteriaceae</taxon>
        <taxon>Mesorhizobium</taxon>
    </lineage>
</organism>
<dbReference type="AlphaFoldDB" id="A0A6M7UC35"/>
<keyword evidence="4" id="KW-0472">Membrane</keyword>
<dbReference type="GO" id="GO:0012505">
    <property type="term" value="C:endomembrane system"/>
    <property type="evidence" value="ECO:0007669"/>
    <property type="project" value="UniProtKB-SubCell"/>
</dbReference>
<dbReference type="EMBL" id="LYTK01000012">
    <property type="protein sequence ID" value="OBQ65290.1"/>
    <property type="molecule type" value="Genomic_DNA"/>
</dbReference>
<dbReference type="Proteomes" id="UP000093737">
    <property type="component" value="Unassembled WGS sequence"/>
</dbReference>
<evidence type="ECO:0000256" key="4">
    <source>
        <dbReference type="ARBA" id="ARBA00023136"/>
    </source>
</evidence>
<evidence type="ECO:0000256" key="2">
    <source>
        <dbReference type="ARBA" id="ARBA00022692"/>
    </source>
</evidence>
<protein>
    <submittedName>
        <fullName evidence="5">Uncharacterized protein</fullName>
    </submittedName>
</protein>
<evidence type="ECO:0000313" key="6">
    <source>
        <dbReference type="Proteomes" id="UP000093737"/>
    </source>
</evidence>
<accession>A0A6M7UC35</accession>
<comment type="caution">
    <text evidence="5">The sequence shown here is derived from an EMBL/GenBank/DDBJ whole genome shotgun (WGS) entry which is preliminary data.</text>
</comment>
<keyword evidence="2" id="KW-0812">Transmembrane</keyword>
<dbReference type="InterPro" id="IPR010652">
    <property type="entry name" value="DUF1232"/>
</dbReference>
<keyword evidence="3" id="KW-1133">Transmembrane helix</keyword>
<dbReference type="RefSeq" id="WP_056573940.1">
    <property type="nucleotide sequence ID" value="NZ_CP033334.1"/>
</dbReference>
<comment type="subcellular location">
    <subcellularLocation>
        <location evidence="1">Endomembrane system</location>
        <topology evidence="1">Multi-pass membrane protein</topology>
    </subcellularLocation>
</comment>
<name>A0A6M7UC35_RHILI</name>
<proteinExistence type="predicted"/>
<sequence>MATALREWARAIKRDVHALYLAARDPRTPWYAKALAVCVAGYALSPIDLIPDFIPLVGYLDDAILVPLGILAVVKMIPPEVMAEHREAAALAVDRPVSRSAAVIIACIWVVSVALAGWLAYRYFTGRS</sequence>
<evidence type="ECO:0000313" key="5">
    <source>
        <dbReference type="EMBL" id="OBQ65290.1"/>
    </source>
</evidence>